<reference evidence="6 7" key="1">
    <citation type="submission" date="2014-06" db="EMBL/GenBank/DDBJ databases">
        <title>The Genome of the Aflatoxigenic Filamentous Fungus Aspergillus nomius.</title>
        <authorList>
            <person name="Moore M.G."/>
            <person name="Shannon B.M."/>
            <person name="Brian M.M."/>
        </authorList>
    </citation>
    <scope>NUCLEOTIDE SEQUENCE [LARGE SCALE GENOMIC DNA]</scope>
    <source>
        <strain evidence="6 7">NRRL 13137</strain>
    </source>
</reference>
<dbReference type="EMBL" id="JNOM01000269">
    <property type="protein sequence ID" value="KNG83429.1"/>
    <property type="molecule type" value="Genomic_DNA"/>
</dbReference>
<sequence>MQGGDRNRPTEGRLEDWAQDINDAKEQGQNINTGGLRPAQRHISTSGASDSISSTLVPYAYYPYLNAPNLHRLPASDIAFLDSQKCFSVPSGEFLETLISHYFLYVHPCLPVINEAEFWPVFRQRERRKPFSLLVFQAMLFVASSYLPVEYVKRSGVQSIIALRDTFYRRAKLIYDFDLENDQLRLGQAAVLLTYRCSSTDRLSNTTWLALGIQHARAVKAHVYHRYPTNERAARVTLKRLWWCLILRDRLLSLGVRRALQILPCHFDVSSHSPLTYADLEDELAATMTLLLMTVYPPGDHQSFGQGLDLVPARTDDLKERLQFWESNHMVQVDASDGQSHQAVVFYCQLTSLYYQSARLVLYHYISFCLFAQKNLESTAEDVEDPELDLMDALTTMNDRVKRFVIDGTTGQLPIGVVAYTVAPQILLNINLRLCRNDIERQRQEQPLRFYTEISRLYNIRYDVEYISCWIRHIVRTFDFRVSHGGVELLKQRSQPVDTPSQSAMATANRCSRGGLSELLSRQPSVYFELVAVVDYFMSTGRGAFEAPSSFPILPSIQCLPLYQEANLPLSLPVAELAAEQPLTDQPLLCPEMEKLHEEASEECDSVSLDGMWLFPASTESAAVMASDNEGIQMDDTPFTDEDPVCADTIWRDLGLCGE</sequence>
<dbReference type="GO" id="GO:0008270">
    <property type="term" value="F:zinc ion binding"/>
    <property type="evidence" value="ECO:0007669"/>
    <property type="project" value="InterPro"/>
</dbReference>
<evidence type="ECO:0000256" key="3">
    <source>
        <dbReference type="ARBA" id="ARBA00023242"/>
    </source>
</evidence>
<evidence type="ECO:0000256" key="4">
    <source>
        <dbReference type="SAM" id="MobiDB-lite"/>
    </source>
</evidence>
<dbReference type="OrthoDB" id="4161332at2759"/>
<comment type="caution">
    <text evidence="6">The sequence shown here is derived from an EMBL/GenBank/DDBJ whole genome shotgun (WGS) entry which is preliminary data.</text>
</comment>
<keyword evidence="2" id="KW-0804">Transcription</keyword>
<evidence type="ECO:0000313" key="7">
    <source>
        <dbReference type="Proteomes" id="UP000037505"/>
    </source>
</evidence>
<dbReference type="InterPro" id="IPR007219">
    <property type="entry name" value="XnlR_reg_dom"/>
</dbReference>
<dbReference type="PANTHER" id="PTHR47425">
    <property type="entry name" value="FARB-RELATED"/>
    <property type="match status" value="1"/>
</dbReference>
<feature type="region of interest" description="Disordered" evidence="4">
    <location>
        <begin position="28"/>
        <end position="50"/>
    </location>
</feature>
<dbReference type="GO" id="GO:0003677">
    <property type="term" value="F:DNA binding"/>
    <property type="evidence" value="ECO:0007669"/>
    <property type="project" value="InterPro"/>
</dbReference>
<dbReference type="RefSeq" id="XP_015404352.1">
    <property type="nucleotide sequence ID" value="XM_015554958.1"/>
</dbReference>
<gene>
    <name evidence="6" type="ORF">ANOM_009702</name>
</gene>
<dbReference type="Pfam" id="PF04082">
    <property type="entry name" value="Fungal_trans"/>
    <property type="match status" value="1"/>
</dbReference>
<accession>A0A0L1IVC7</accession>
<name>A0A0L1IVC7_ASPN3</name>
<evidence type="ECO:0000313" key="6">
    <source>
        <dbReference type="EMBL" id="KNG83429.1"/>
    </source>
</evidence>
<dbReference type="Proteomes" id="UP000037505">
    <property type="component" value="Unassembled WGS sequence"/>
</dbReference>
<dbReference type="AlphaFoldDB" id="A0A0L1IVC7"/>
<dbReference type="PANTHER" id="PTHR47425:SF2">
    <property type="entry name" value="FARB-RELATED"/>
    <property type="match status" value="1"/>
</dbReference>
<dbReference type="CDD" id="cd12148">
    <property type="entry name" value="fungal_TF_MHR"/>
    <property type="match status" value="1"/>
</dbReference>
<evidence type="ECO:0000259" key="5">
    <source>
        <dbReference type="Pfam" id="PF04082"/>
    </source>
</evidence>
<dbReference type="STRING" id="1509407.A0A0L1IVC7"/>
<proteinExistence type="predicted"/>
<organism evidence="6 7">
    <name type="scientific">Aspergillus nomiae NRRL (strain ATCC 15546 / NRRL 13137 / CBS 260.88 / M93)</name>
    <dbReference type="NCBI Taxonomy" id="1509407"/>
    <lineage>
        <taxon>Eukaryota</taxon>
        <taxon>Fungi</taxon>
        <taxon>Dikarya</taxon>
        <taxon>Ascomycota</taxon>
        <taxon>Pezizomycotina</taxon>
        <taxon>Eurotiomycetes</taxon>
        <taxon>Eurotiomycetidae</taxon>
        <taxon>Eurotiales</taxon>
        <taxon>Aspergillaceae</taxon>
        <taxon>Aspergillus</taxon>
        <taxon>Aspergillus subgen. Circumdati</taxon>
    </lineage>
</organism>
<dbReference type="GeneID" id="26811506"/>
<dbReference type="InterPro" id="IPR052761">
    <property type="entry name" value="Fungal_Detox/Toxin_TFs"/>
</dbReference>
<protein>
    <recommendedName>
        <fullName evidence="5">Xylanolytic transcriptional activator regulatory domain-containing protein</fullName>
    </recommendedName>
</protein>
<keyword evidence="1" id="KW-0805">Transcription regulation</keyword>
<keyword evidence="7" id="KW-1185">Reference proteome</keyword>
<dbReference type="GO" id="GO:0006351">
    <property type="term" value="P:DNA-templated transcription"/>
    <property type="evidence" value="ECO:0007669"/>
    <property type="project" value="InterPro"/>
</dbReference>
<feature type="domain" description="Xylanolytic transcriptional activator regulatory" evidence="5">
    <location>
        <begin position="99"/>
        <end position="266"/>
    </location>
</feature>
<evidence type="ECO:0000256" key="2">
    <source>
        <dbReference type="ARBA" id="ARBA00023163"/>
    </source>
</evidence>
<evidence type="ECO:0000256" key="1">
    <source>
        <dbReference type="ARBA" id="ARBA00023015"/>
    </source>
</evidence>
<keyword evidence="3" id="KW-0539">Nucleus</keyword>